<dbReference type="InterPro" id="IPR001633">
    <property type="entry name" value="EAL_dom"/>
</dbReference>
<feature type="transmembrane region" description="Helical" evidence="6">
    <location>
        <begin position="127"/>
        <end position="148"/>
    </location>
</feature>
<name>I2B6L3_SHIBC</name>
<dbReference type="Pfam" id="PF05231">
    <property type="entry name" value="MASE1"/>
    <property type="match status" value="1"/>
</dbReference>
<evidence type="ECO:0000313" key="9">
    <source>
        <dbReference type="Proteomes" id="UP000001955"/>
    </source>
</evidence>
<keyword evidence="3 6" id="KW-0812">Transmembrane</keyword>
<dbReference type="GO" id="GO:0071111">
    <property type="term" value="F:cyclic-guanylate-specific phosphodiesterase activity"/>
    <property type="evidence" value="ECO:0007669"/>
    <property type="project" value="InterPro"/>
</dbReference>
<dbReference type="STRING" id="630626.EBL_c10570"/>
<dbReference type="CDD" id="cd01948">
    <property type="entry name" value="EAL"/>
    <property type="match status" value="1"/>
</dbReference>
<dbReference type="PANTHER" id="PTHR33121:SF64">
    <property type="entry name" value="CYCLIC DI-GMP PHOSPHODIESTERASE PDEF"/>
    <property type="match status" value="1"/>
</dbReference>
<comment type="subcellular location">
    <subcellularLocation>
        <location evidence="1">Cell membrane</location>
        <topology evidence="1">Multi-pass membrane protein</topology>
    </subcellularLocation>
</comment>
<dbReference type="SUPFAM" id="SSF141868">
    <property type="entry name" value="EAL domain-like"/>
    <property type="match status" value="1"/>
</dbReference>
<dbReference type="HOGENOM" id="CLU_023566_2_0_6"/>
<accession>I2B6L3</accession>
<evidence type="ECO:0000256" key="6">
    <source>
        <dbReference type="SAM" id="Phobius"/>
    </source>
</evidence>
<dbReference type="KEGG" id="ebt:EBL_c10570"/>
<gene>
    <name evidence="8" type="primary">yfgF</name>
    <name evidence="8" type="ordered locus">EBL_c10570</name>
</gene>
<evidence type="ECO:0000313" key="8">
    <source>
        <dbReference type="EMBL" id="AFJ46167.1"/>
    </source>
</evidence>
<evidence type="ECO:0000259" key="7">
    <source>
        <dbReference type="PROSITE" id="PS50883"/>
    </source>
</evidence>
<dbReference type="eggNOG" id="COG2200">
    <property type="taxonomic scope" value="Bacteria"/>
</dbReference>
<feature type="transmembrane region" description="Helical" evidence="6">
    <location>
        <begin position="12"/>
        <end position="32"/>
    </location>
</feature>
<dbReference type="EMBL" id="CP001560">
    <property type="protein sequence ID" value="AFJ46167.1"/>
    <property type="molecule type" value="Genomic_DNA"/>
</dbReference>
<dbReference type="InterPro" id="IPR035919">
    <property type="entry name" value="EAL_sf"/>
</dbReference>
<keyword evidence="4 6" id="KW-1133">Transmembrane helix</keyword>
<sequence length="695" mass="79251">MVLYYLSPAVMISIMLLFGWSALPGIVLAVFLRTLVRSDIFDAITAVFHYLVPLTVSWVGYQCFTPRHNRGSFGDSNLTFQRMLWLVFCNAILFFLFYQFAIFFGLYNYQSYLFGSDPFRITTLLNFQAVLVGCLTGLPVSYFIIRTIRNPRYFYTLKSRMRAQFHSGTSRIEIVSWCAIMVTLLALLLLPLSENSTIFNTNYTFTLILPVMLWGAMRFGYLFIMTIWTVIVIILSHYFYRYIPHDTDYKLQLAITSSCYLVFSFCICLMAIITTRQRADSALERRLSLIDPMIQLPNLRALSLDLGKYPSSVVCFLRIPGLELLGRNYGVSLRLNYKQQLSVLLRQEIADNELVYQLSGHELAMRLNGDATAERIASLHDKVKAFRFLWDGMPLQPQVGLSYCYVRYPVDYLPLLMGELSTMADHSLMTNRPESVQLRGARHVQNSVKRKVDMLNQLQHALDNDKFLLQAQRVQGARGDHYYEIQLQMQGDDVIYFPSQFLSVAQEFGLSSKMDLWALHATLRFIDKHRESRPGMRCALSLTPASLCRTHFPQEAAELFSQYHVEPWQLIFEVTGNQASSTFALADTTLRGLRAMGCRVCITDFGSNGASYLSLRDMNADMMKIDGSFIRNLPVSSMDYQIVVSICQLARARGLQIVAGYVETGELRTLVEKMGIDYLQGSAIARPVPLVQIAA</sequence>
<dbReference type="AlphaFoldDB" id="I2B6L3"/>
<dbReference type="GO" id="GO:0005886">
    <property type="term" value="C:plasma membrane"/>
    <property type="evidence" value="ECO:0007669"/>
    <property type="project" value="UniProtKB-SubCell"/>
</dbReference>
<dbReference type="Gene3D" id="3.20.20.450">
    <property type="entry name" value="EAL domain"/>
    <property type="match status" value="1"/>
</dbReference>
<feature type="transmembrane region" description="Helical" evidence="6">
    <location>
        <begin position="252"/>
        <end position="273"/>
    </location>
</feature>
<dbReference type="InterPro" id="IPR050706">
    <property type="entry name" value="Cyclic-di-GMP_PDE-like"/>
</dbReference>
<dbReference type="SMART" id="SM00267">
    <property type="entry name" value="GGDEF"/>
    <property type="match status" value="1"/>
</dbReference>
<feature type="domain" description="EAL" evidence="7">
    <location>
        <begin position="451"/>
        <end position="695"/>
    </location>
</feature>
<evidence type="ECO:0000256" key="2">
    <source>
        <dbReference type="ARBA" id="ARBA00022475"/>
    </source>
</evidence>
<dbReference type="SMART" id="SM00052">
    <property type="entry name" value="EAL"/>
    <property type="match status" value="1"/>
</dbReference>
<feature type="transmembrane region" description="Helical" evidence="6">
    <location>
        <begin position="221"/>
        <end position="240"/>
    </location>
</feature>
<dbReference type="PROSITE" id="PS50883">
    <property type="entry name" value="EAL"/>
    <property type="match status" value="1"/>
</dbReference>
<dbReference type="Pfam" id="PF00563">
    <property type="entry name" value="EAL"/>
    <property type="match status" value="1"/>
</dbReference>
<evidence type="ECO:0000256" key="3">
    <source>
        <dbReference type="ARBA" id="ARBA00022692"/>
    </source>
</evidence>
<dbReference type="InterPro" id="IPR007895">
    <property type="entry name" value="MASE1"/>
</dbReference>
<dbReference type="PATRIC" id="fig|630626.3.peg.1023"/>
<dbReference type="PANTHER" id="PTHR33121">
    <property type="entry name" value="CYCLIC DI-GMP PHOSPHODIESTERASE PDEF"/>
    <property type="match status" value="1"/>
</dbReference>
<evidence type="ECO:0000256" key="1">
    <source>
        <dbReference type="ARBA" id="ARBA00004651"/>
    </source>
</evidence>
<evidence type="ECO:0000256" key="5">
    <source>
        <dbReference type="ARBA" id="ARBA00023136"/>
    </source>
</evidence>
<feature type="transmembrane region" description="Helical" evidence="6">
    <location>
        <begin position="84"/>
        <end position="107"/>
    </location>
</feature>
<keyword evidence="2" id="KW-1003">Cell membrane</keyword>
<evidence type="ECO:0000256" key="4">
    <source>
        <dbReference type="ARBA" id="ARBA00022989"/>
    </source>
</evidence>
<dbReference type="Proteomes" id="UP000001955">
    <property type="component" value="Chromosome"/>
</dbReference>
<feature type="transmembrane region" description="Helical" evidence="6">
    <location>
        <begin position="169"/>
        <end position="190"/>
    </location>
</feature>
<reference evidence="8 9" key="1">
    <citation type="journal article" date="2012" name="J. Bacteriol.">
        <title>Complete genome sequence of the B12-producing Shimwellia blattae strain DSM 4481, isolated from a cockroach.</title>
        <authorList>
            <person name="Brzuszkiewicz E."/>
            <person name="Waschkowitz T."/>
            <person name="Wiezer A."/>
            <person name="Daniel R."/>
        </authorList>
    </citation>
    <scope>NUCLEOTIDE SEQUENCE [LARGE SCALE GENOMIC DNA]</scope>
    <source>
        <strain evidence="9">ATCC 29907 / DSM 4481 / JCM 1650 / NBRC 105725 / CDC 9005-74</strain>
    </source>
</reference>
<proteinExistence type="predicted"/>
<protein>
    <submittedName>
        <fullName evidence="8">Putative inner membrane protein with EAL domain</fullName>
    </submittedName>
</protein>
<keyword evidence="9" id="KW-1185">Reference proteome</keyword>
<keyword evidence="5 6" id="KW-0472">Membrane</keyword>
<dbReference type="InterPro" id="IPR000160">
    <property type="entry name" value="GGDEF_dom"/>
</dbReference>
<organism evidence="8 9">
    <name type="scientific">Shimwellia blattae (strain ATCC 29907 / DSM 4481 / JCM 1650 / NBRC 105725 / CDC 9005-74)</name>
    <name type="common">Escherichia blattae</name>
    <dbReference type="NCBI Taxonomy" id="630626"/>
    <lineage>
        <taxon>Bacteria</taxon>
        <taxon>Pseudomonadati</taxon>
        <taxon>Pseudomonadota</taxon>
        <taxon>Gammaproteobacteria</taxon>
        <taxon>Enterobacterales</taxon>
        <taxon>Enterobacteriaceae</taxon>
        <taxon>Shimwellia</taxon>
    </lineage>
</organism>